<evidence type="ECO:0000313" key="2">
    <source>
        <dbReference type="WBParaSite" id="RSKR_0001032000.1"/>
    </source>
</evidence>
<organism evidence="1 2">
    <name type="scientific">Rhabditophanes sp. KR3021</name>
    <dbReference type="NCBI Taxonomy" id="114890"/>
    <lineage>
        <taxon>Eukaryota</taxon>
        <taxon>Metazoa</taxon>
        <taxon>Ecdysozoa</taxon>
        <taxon>Nematoda</taxon>
        <taxon>Chromadorea</taxon>
        <taxon>Rhabditida</taxon>
        <taxon>Tylenchina</taxon>
        <taxon>Panagrolaimomorpha</taxon>
        <taxon>Strongyloidoidea</taxon>
        <taxon>Alloionematidae</taxon>
        <taxon>Rhabditophanes</taxon>
    </lineage>
</organism>
<reference evidence="2" key="1">
    <citation type="submission" date="2016-11" db="UniProtKB">
        <authorList>
            <consortium name="WormBaseParasite"/>
        </authorList>
    </citation>
    <scope>IDENTIFICATION</scope>
    <source>
        <strain evidence="2">KR3021</strain>
    </source>
</reference>
<sequence length="240" mass="27670">MGCTQAKVQQDETVDATKEKNSTSMLGDNLKLSSRPHSSHSMKTKSHHHKYNLIKEEKHILQKHWEHTVLKQFPDSSLFLNTMLVSIKESPKLLDVINCRMSDPNIAELAKWPKLNCMATGNCKFFTKQIITNKLEESLVRKDSEILGAVHIKYTPYGFKPTFLDIWHNNILKIIKEEVKFEDEEEKTQFLGAFKKLTSFLITILLVEYEDHMGDVRRHDRETNGINKSPGPDSKCPVSF</sequence>
<accession>A0AC35UD46</accession>
<protein>
    <submittedName>
        <fullName evidence="2">GLOBIN domain-containing protein</fullName>
    </submittedName>
</protein>
<name>A0AC35UD46_9BILA</name>
<evidence type="ECO:0000313" key="1">
    <source>
        <dbReference type="Proteomes" id="UP000095286"/>
    </source>
</evidence>
<dbReference type="Proteomes" id="UP000095286">
    <property type="component" value="Unplaced"/>
</dbReference>
<dbReference type="WBParaSite" id="RSKR_0001032000.1">
    <property type="protein sequence ID" value="RSKR_0001032000.1"/>
    <property type="gene ID" value="RSKR_0001032000"/>
</dbReference>
<proteinExistence type="predicted"/>